<name>A0A0B7C465_9EUPU</name>
<feature type="region of interest" description="Disordered" evidence="1">
    <location>
        <begin position="56"/>
        <end position="92"/>
    </location>
</feature>
<protein>
    <submittedName>
        <fullName evidence="2">Uncharacterized protein</fullName>
    </submittedName>
</protein>
<feature type="non-terminal residue" evidence="2">
    <location>
        <position position="92"/>
    </location>
</feature>
<proteinExistence type="predicted"/>
<dbReference type="AlphaFoldDB" id="A0A0B7C465"/>
<evidence type="ECO:0000313" key="2">
    <source>
        <dbReference type="EMBL" id="CEK99416.1"/>
    </source>
</evidence>
<gene>
    <name evidence="2" type="primary">ORF221213</name>
</gene>
<dbReference type="EMBL" id="HACG01052545">
    <property type="protein sequence ID" value="CEK99416.1"/>
    <property type="molecule type" value="Transcribed_RNA"/>
</dbReference>
<sequence>EKELKRALVKHIGTADISESGNIDNDSSLVVNAAEFNSSSVHSSEDLPAGSCTIRIKSDCSNPAPSDVKKVDSSSSPMVSTKKSKHSESQEK</sequence>
<accession>A0A0B7C465</accession>
<evidence type="ECO:0000256" key="1">
    <source>
        <dbReference type="SAM" id="MobiDB-lite"/>
    </source>
</evidence>
<organism evidence="2">
    <name type="scientific">Arion vulgaris</name>
    <dbReference type="NCBI Taxonomy" id="1028688"/>
    <lineage>
        <taxon>Eukaryota</taxon>
        <taxon>Metazoa</taxon>
        <taxon>Spiralia</taxon>
        <taxon>Lophotrochozoa</taxon>
        <taxon>Mollusca</taxon>
        <taxon>Gastropoda</taxon>
        <taxon>Heterobranchia</taxon>
        <taxon>Euthyneura</taxon>
        <taxon>Panpulmonata</taxon>
        <taxon>Eupulmonata</taxon>
        <taxon>Stylommatophora</taxon>
        <taxon>Helicina</taxon>
        <taxon>Arionoidea</taxon>
        <taxon>Arionidae</taxon>
        <taxon>Arion</taxon>
    </lineage>
</organism>
<reference evidence="2" key="1">
    <citation type="submission" date="2014-12" db="EMBL/GenBank/DDBJ databases">
        <title>Insight into the proteome of Arion vulgaris.</title>
        <authorList>
            <person name="Aradska J."/>
            <person name="Bulat T."/>
            <person name="Smidak R."/>
            <person name="Sarate P."/>
            <person name="Gangsoo J."/>
            <person name="Sialana F."/>
            <person name="Bilban M."/>
            <person name="Lubec G."/>
        </authorList>
    </citation>
    <scope>NUCLEOTIDE SEQUENCE</scope>
    <source>
        <tissue evidence="2">Skin</tissue>
    </source>
</reference>
<feature type="non-terminal residue" evidence="2">
    <location>
        <position position="1"/>
    </location>
</feature>